<evidence type="ECO:0000313" key="1">
    <source>
        <dbReference type="EMBL" id="KAJ6727228.1"/>
    </source>
</evidence>
<accession>A0A9Q0ZAK0</accession>
<evidence type="ECO:0000313" key="2">
    <source>
        <dbReference type="Proteomes" id="UP001151532"/>
    </source>
</evidence>
<reference evidence="1" key="2">
    <citation type="journal article" date="2023" name="Int. J. Mol. Sci.">
        <title>De Novo Assembly and Annotation of 11 Diverse Shrub Willow (Salix) Genomes Reveals Novel Gene Organization in Sex-Linked Regions.</title>
        <authorList>
            <person name="Hyden B."/>
            <person name="Feng K."/>
            <person name="Yates T.B."/>
            <person name="Jawdy S."/>
            <person name="Cereghino C."/>
            <person name="Smart L.B."/>
            <person name="Muchero W."/>
        </authorList>
    </citation>
    <scope>NUCLEOTIDE SEQUENCE</scope>
    <source>
        <tissue evidence="1">Shoot tip</tissue>
    </source>
</reference>
<reference evidence="1" key="1">
    <citation type="submission" date="2022-11" db="EMBL/GenBank/DDBJ databases">
        <authorList>
            <person name="Hyden B.L."/>
            <person name="Feng K."/>
            <person name="Yates T."/>
            <person name="Jawdy S."/>
            <person name="Smart L.B."/>
            <person name="Muchero W."/>
        </authorList>
    </citation>
    <scope>NUCLEOTIDE SEQUENCE</scope>
    <source>
        <tissue evidence="1">Shoot tip</tissue>
    </source>
</reference>
<proteinExistence type="predicted"/>
<dbReference type="EMBL" id="JAPFFK010000013">
    <property type="protein sequence ID" value="KAJ6727228.1"/>
    <property type="molecule type" value="Genomic_DNA"/>
</dbReference>
<organism evidence="1 2">
    <name type="scientific">Salix purpurea</name>
    <name type="common">Purple osier willow</name>
    <dbReference type="NCBI Taxonomy" id="77065"/>
    <lineage>
        <taxon>Eukaryota</taxon>
        <taxon>Viridiplantae</taxon>
        <taxon>Streptophyta</taxon>
        <taxon>Embryophyta</taxon>
        <taxon>Tracheophyta</taxon>
        <taxon>Spermatophyta</taxon>
        <taxon>Magnoliopsida</taxon>
        <taxon>eudicotyledons</taxon>
        <taxon>Gunneridae</taxon>
        <taxon>Pentapetalae</taxon>
        <taxon>rosids</taxon>
        <taxon>fabids</taxon>
        <taxon>Malpighiales</taxon>
        <taxon>Salicaceae</taxon>
        <taxon>Saliceae</taxon>
        <taxon>Salix</taxon>
    </lineage>
</organism>
<comment type="caution">
    <text evidence="1">The sequence shown here is derived from an EMBL/GenBank/DDBJ whole genome shotgun (WGS) entry which is preliminary data.</text>
</comment>
<dbReference type="Proteomes" id="UP001151532">
    <property type="component" value="Chromosome 8"/>
</dbReference>
<gene>
    <name evidence="1" type="ORF">OIU79_005191</name>
</gene>
<keyword evidence="2" id="KW-1185">Reference proteome</keyword>
<name>A0A9Q0ZAK0_SALPP</name>
<sequence length="76" mass="8904">MAYREPGTYNIYGCMVVKTCIHVCIMIYTHSALMHELATSACIWKMKYIFSTTGCLPLEDHTYEVDEKMYFVKHQN</sequence>
<protein>
    <submittedName>
        <fullName evidence="1">Uncharacterized protein</fullName>
    </submittedName>
</protein>
<dbReference type="AlphaFoldDB" id="A0A9Q0ZAK0"/>